<dbReference type="InterPro" id="IPR009922">
    <property type="entry name" value="DUF1457"/>
</dbReference>
<reference evidence="2 3" key="1">
    <citation type="journal article" date="2015" name="Int. J. Syst. Evol. Microbiol.">
        <title>Aestuariivita atlantica sp. nov., isolated from deep sea sediment of the Atlantic Ocean.</title>
        <authorList>
            <person name="Li G."/>
            <person name="Lai Q."/>
            <person name="Du Y."/>
            <person name="Liu X."/>
            <person name="Sun F."/>
            <person name="Shao Z."/>
        </authorList>
    </citation>
    <scope>NUCLEOTIDE SEQUENCE [LARGE SCALE GENOMIC DNA]</scope>
    <source>
        <strain evidence="2 3">22II-S11-z3</strain>
    </source>
</reference>
<comment type="caution">
    <text evidence="2">The sequence shown here is derived from an EMBL/GenBank/DDBJ whole genome shotgun (WGS) entry which is preliminary data.</text>
</comment>
<evidence type="ECO:0000313" key="2">
    <source>
        <dbReference type="EMBL" id="KNG95710.1"/>
    </source>
</evidence>
<keyword evidence="3" id="KW-1185">Reference proteome</keyword>
<evidence type="ECO:0008006" key="4">
    <source>
        <dbReference type="Google" id="ProtNLM"/>
    </source>
</evidence>
<dbReference type="Proteomes" id="UP000036938">
    <property type="component" value="Unassembled WGS sequence"/>
</dbReference>
<evidence type="ECO:0000256" key="1">
    <source>
        <dbReference type="SAM" id="MobiDB-lite"/>
    </source>
</evidence>
<dbReference type="EMBL" id="AQQZ01000001">
    <property type="protein sequence ID" value="KNG95710.1"/>
    <property type="molecule type" value="Genomic_DNA"/>
</dbReference>
<dbReference type="PATRIC" id="fig|1317121.7.peg.662"/>
<organism evidence="2 3">
    <name type="scientific">Pseudaestuariivita atlantica</name>
    <dbReference type="NCBI Taxonomy" id="1317121"/>
    <lineage>
        <taxon>Bacteria</taxon>
        <taxon>Pseudomonadati</taxon>
        <taxon>Pseudomonadota</taxon>
        <taxon>Alphaproteobacteria</taxon>
        <taxon>Rhodobacterales</taxon>
        <taxon>Paracoccaceae</taxon>
        <taxon>Pseudaestuariivita</taxon>
    </lineage>
</organism>
<evidence type="ECO:0000313" key="3">
    <source>
        <dbReference type="Proteomes" id="UP000036938"/>
    </source>
</evidence>
<dbReference type="STRING" id="1317121.ATO11_03255"/>
<dbReference type="AlphaFoldDB" id="A0A0L1JVD3"/>
<dbReference type="Pfam" id="PF07310">
    <property type="entry name" value="PAS_5"/>
    <property type="match status" value="1"/>
</dbReference>
<proteinExistence type="predicted"/>
<protein>
    <recommendedName>
        <fullName evidence="4">PAS domain-containing protein</fullName>
    </recommendedName>
</protein>
<accession>A0A0L1JVD3</accession>
<feature type="region of interest" description="Disordered" evidence="1">
    <location>
        <begin position="168"/>
        <end position="217"/>
    </location>
</feature>
<gene>
    <name evidence="2" type="ORF">ATO11_03255</name>
</gene>
<sequence length="217" mass="23549">MTRFERSANSPAMRQVEAYWAALRDGRQVPDRADIDPRGLEAALDVTFIAERIAPGVARMRIAGFHFSDLLGMEARGISLNALFLPETRTQISHAVDQCCDWPAQVSLALRAPGAMGQPELQGNLLLLPLRSDLGDISRILGVIGVPGQIGRAPRRFAIENITAQPLSGTAPALPEGAPDRQQADGFAESQATFDAQKDDPRLRPSRVPHLRVVDGE</sequence>
<name>A0A0L1JVD3_9RHOB</name>